<name>A0A4R6QNJ3_9BURK</name>
<dbReference type="InterPro" id="IPR016181">
    <property type="entry name" value="Acyl_CoA_acyltransferase"/>
</dbReference>
<dbReference type="EMBL" id="SNXS01000002">
    <property type="protein sequence ID" value="TDP72546.1"/>
    <property type="molecule type" value="Genomic_DNA"/>
</dbReference>
<evidence type="ECO:0000259" key="3">
    <source>
        <dbReference type="PROSITE" id="PS51186"/>
    </source>
</evidence>
<organism evidence="4 5">
    <name type="scientific">Roseateles toxinivorans</name>
    <dbReference type="NCBI Taxonomy" id="270368"/>
    <lineage>
        <taxon>Bacteria</taxon>
        <taxon>Pseudomonadati</taxon>
        <taxon>Pseudomonadota</taxon>
        <taxon>Betaproteobacteria</taxon>
        <taxon>Burkholderiales</taxon>
        <taxon>Sphaerotilaceae</taxon>
        <taxon>Roseateles</taxon>
    </lineage>
</organism>
<sequence length="149" mass="16311">MTAISLSIHDSHPPDETAVIDQGLGDANDLAAPLHEVQPIACFARSDAGQVVAGAVGRWWGPCCELQQLWVEPAHRRQGIGRQLIQAFEAHGRARGCSVFYLETFSFQAPALYQSLGYEIAYRHDVYPHGIVKFVMVKRVVQAPASAKA</sequence>
<dbReference type="Pfam" id="PF00583">
    <property type="entry name" value="Acetyltransf_1"/>
    <property type="match status" value="1"/>
</dbReference>
<evidence type="ECO:0000313" key="4">
    <source>
        <dbReference type="EMBL" id="TDP72546.1"/>
    </source>
</evidence>
<keyword evidence="5" id="KW-1185">Reference proteome</keyword>
<comment type="caution">
    <text evidence="4">The sequence shown here is derived from an EMBL/GenBank/DDBJ whole genome shotgun (WGS) entry which is preliminary data.</text>
</comment>
<dbReference type="PANTHER" id="PTHR43877:SF2">
    <property type="entry name" value="AMINOALKYLPHOSPHONATE N-ACETYLTRANSFERASE-RELATED"/>
    <property type="match status" value="1"/>
</dbReference>
<dbReference type="InParanoid" id="A0A4R6QNJ3"/>
<keyword evidence="2" id="KW-0012">Acyltransferase</keyword>
<proteinExistence type="predicted"/>
<dbReference type="PANTHER" id="PTHR43877">
    <property type="entry name" value="AMINOALKYLPHOSPHONATE N-ACETYLTRANSFERASE-RELATED-RELATED"/>
    <property type="match status" value="1"/>
</dbReference>
<feature type="domain" description="N-acetyltransferase" evidence="3">
    <location>
        <begin position="1"/>
        <end position="141"/>
    </location>
</feature>
<dbReference type="PROSITE" id="PS51186">
    <property type="entry name" value="GNAT"/>
    <property type="match status" value="1"/>
</dbReference>
<keyword evidence="1 4" id="KW-0808">Transferase</keyword>
<dbReference type="CDD" id="cd04301">
    <property type="entry name" value="NAT_SF"/>
    <property type="match status" value="1"/>
</dbReference>
<dbReference type="GO" id="GO:0016747">
    <property type="term" value="F:acyltransferase activity, transferring groups other than amino-acyl groups"/>
    <property type="evidence" value="ECO:0007669"/>
    <property type="project" value="InterPro"/>
</dbReference>
<dbReference type="Gene3D" id="3.40.630.30">
    <property type="match status" value="1"/>
</dbReference>
<evidence type="ECO:0000313" key="5">
    <source>
        <dbReference type="Proteomes" id="UP000295361"/>
    </source>
</evidence>
<evidence type="ECO:0000256" key="1">
    <source>
        <dbReference type="ARBA" id="ARBA00022679"/>
    </source>
</evidence>
<dbReference type="SUPFAM" id="SSF55729">
    <property type="entry name" value="Acyl-CoA N-acyltransferases (Nat)"/>
    <property type="match status" value="1"/>
</dbReference>
<reference evidence="4 5" key="1">
    <citation type="submission" date="2019-03" db="EMBL/GenBank/DDBJ databases">
        <title>Genomic Encyclopedia of Type Strains, Phase IV (KMG-IV): sequencing the most valuable type-strain genomes for metagenomic binning, comparative biology and taxonomic classification.</title>
        <authorList>
            <person name="Goeker M."/>
        </authorList>
    </citation>
    <scope>NUCLEOTIDE SEQUENCE [LARGE SCALE GENOMIC DNA]</scope>
    <source>
        <strain evidence="4 5">DSM 16998</strain>
    </source>
</reference>
<evidence type="ECO:0000256" key="2">
    <source>
        <dbReference type="ARBA" id="ARBA00023315"/>
    </source>
</evidence>
<dbReference type="AlphaFoldDB" id="A0A4R6QNJ3"/>
<gene>
    <name evidence="4" type="ORF">DES47_102291</name>
</gene>
<dbReference type="RefSeq" id="WP_133700004.1">
    <property type="nucleotide sequence ID" value="NZ_SNXS01000002.1"/>
</dbReference>
<accession>A0A4R6QNJ3</accession>
<dbReference type="InterPro" id="IPR050832">
    <property type="entry name" value="Bact_Acetyltransf"/>
</dbReference>
<dbReference type="Proteomes" id="UP000295361">
    <property type="component" value="Unassembled WGS sequence"/>
</dbReference>
<dbReference type="OrthoDB" id="9787920at2"/>
<dbReference type="InterPro" id="IPR000182">
    <property type="entry name" value="GNAT_dom"/>
</dbReference>
<protein>
    <submittedName>
        <fullName evidence="4">Acetyltransferase (GNAT) family protein</fullName>
    </submittedName>
</protein>